<dbReference type="EMBL" id="CAUJNA010001246">
    <property type="protein sequence ID" value="CAJ1385494.1"/>
    <property type="molecule type" value="Genomic_DNA"/>
</dbReference>
<comment type="caution">
    <text evidence="2">The sequence shown here is derived from an EMBL/GenBank/DDBJ whole genome shotgun (WGS) entry which is preliminary data.</text>
</comment>
<dbReference type="AlphaFoldDB" id="A0AA36IDK2"/>
<proteinExistence type="predicted"/>
<reference evidence="2" key="1">
    <citation type="submission" date="2023-08" db="EMBL/GenBank/DDBJ databases">
        <authorList>
            <person name="Chen Y."/>
            <person name="Shah S."/>
            <person name="Dougan E. K."/>
            <person name="Thang M."/>
            <person name="Chan C."/>
        </authorList>
    </citation>
    <scope>NUCLEOTIDE SEQUENCE</scope>
</reference>
<dbReference type="Proteomes" id="UP001178507">
    <property type="component" value="Unassembled WGS sequence"/>
</dbReference>
<evidence type="ECO:0000313" key="3">
    <source>
        <dbReference type="Proteomes" id="UP001178507"/>
    </source>
</evidence>
<feature type="compositionally biased region" description="Basic and acidic residues" evidence="1">
    <location>
        <begin position="13"/>
        <end position="22"/>
    </location>
</feature>
<name>A0AA36IDK2_9DINO</name>
<accession>A0AA36IDK2</accession>
<evidence type="ECO:0000313" key="2">
    <source>
        <dbReference type="EMBL" id="CAJ1385494.1"/>
    </source>
</evidence>
<protein>
    <submittedName>
        <fullName evidence="2">Uncharacterized protein</fullName>
    </submittedName>
</protein>
<evidence type="ECO:0000256" key="1">
    <source>
        <dbReference type="SAM" id="MobiDB-lite"/>
    </source>
</evidence>
<feature type="compositionally biased region" description="Basic residues" evidence="1">
    <location>
        <begin position="1"/>
        <end position="12"/>
    </location>
</feature>
<feature type="region of interest" description="Disordered" evidence="1">
    <location>
        <begin position="44"/>
        <end position="81"/>
    </location>
</feature>
<sequence>MPATLRGHRRQISRVEQETDFESRAALDSHLEASKEQAIAELRCDEAQGSEGSHLDSPPPSFPRGAPPGHPLGGNPGGPSLRRLKQVEADVAYGIEKECGINVSRGVDVFRLVLTNPQSSLRSTTRVLLVSGEAFVFAAPGPRASHAPVQAESQSWIQVNLHFFRAAARGPLPQRLGSLPVLHVVLRTSDGLEQAMEFVGVHQR</sequence>
<organism evidence="2 3">
    <name type="scientific">Effrenium voratum</name>
    <dbReference type="NCBI Taxonomy" id="2562239"/>
    <lineage>
        <taxon>Eukaryota</taxon>
        <taxon>Sar</taxon>
        <taxon>Alveolata</taxon>
        <taxon>Dinophyceae</taxon>
        <taxon>Suessiales</taxon>
        <taxon>Symbiodiniaceae</taxon>
        <taxon>Effrenium</taxon>
    </lineage>
</organism>
<feature type="compositionally biased region" description="Pro residues" evidence="1">
    <location>
        <begin position="57"/>
        <end position="70"/>
    </location>
</feature>
<feature type="non-terminal residue" evidence="2">
    <location>
        <position position="1"/>
    </location>
</feature>
<feature type="region of interest" description="Disordered" evidence="1">
    <location>
        <begin position="1"/>
        <end position="22"/>
    </location>
</feature>
<gene>
    <name evidence="2" type="ORF">EVOR1521_LOCUS12090</name>
</gene>
<keyword evidence="3" id="KW-1185">Reference proteome</keyword>